<dbReference type="AlphaFoldDB" id="A0A6A6J281"/>
<keyword evidence="4" id="KW-1185">Reference proteome</keyword>
<gene>
    <name evidence="3" type="ORF">BU26DRAFT_27332</name>
</gene>
<dbReference type="Pfam" id="PF00551">
    <property type="entry name" value="Formyl_trans_N"/>
    <property type="match status" value="1"/>
</dbReference>
<dbReference type="Proteomes" id="UP000800094">
    <property type="component" value="Unassembled WGS sequence"/>
</dbReference>
<reference evidence="3" key="1">
    <citation type="journal article" date="2020" name="Stud. Mycol.">
        <title>101 Dothideomycetes genomes: a test case for predicting lifestyles and emergence of pathogens.</title>
        <authorList>
            <person name="Haridas S."/>
            <person name="Albert R."/>
            <person name="Binder M."/>
            <person name="Bloem J."/>
            <person name="Labutti K."/>
            <person name="Salamov A."/>
            <person name="Andreopoulos B."/>
            <person name="Baker S."/>
            <person name="Barry K."/>
            <person name="Bills G."/>
            <person name="Bluhm B."/>
            <person name="Cannon C."/>
            <person name="Castanera R."/>
            <person name="Culley D."/>
            <person name="Daum C."/>
            <person name="Ezra D."/>
            <person name="Gonzalez J."/>
            <person name="Henrissat B."/>
            <person name="Kuo A."/>
            <person name="Liang C."/>
            <person name="Lipzen A."/>
            <person name="Lutzoni F."/>
            <person name="Magnuson J."/>
            <person name="Mondo S."/>
            <person name="Nolan M."/>
            <person name="Ohm R."/>
            <person name="Pangilinan J."/>
            <person name="Park H.-J."/>
            <person name="Ramirez L."/>
            <person name="Alfaro M."/>
            <person name="Sun H."/>
            <person name="Tritt A."/>
            <person name="Yoshinaga Y."/>
            <person name="Zwiers L.-H."/>
            <person name="Turgeon B."/>
            <person name="Goodwin S."/>
            <person name="Spatafora J."/>
            <person name="Crous P."/>
            <person name="Grigoriev I."/>
        </authorList>
    </citation>
    <scope>NUCLEOTIDE SEQUENCE</scope>
    <source>
        <strain evidence="3">CBS 122368</strain>
    </source>
</reference>
<dbReference type="InterPro" id="IPR002376">
    <property type="entry name" value="Formyl_transf_N"/>
</dbReference>
<evidence type="ECO:0000259" key="2">
    <source>
        <dbReference type="Pfam" id="PF00551"/>
    </source>
</evidence>
<dbReference type="GO" id="GO:0005739">
    <property type="term" value="C:mitochondrion"/>
    <property type="evidence" value="ECO:0007669"/>
    <property type="project" value="TreeGrafter"/>
</dbReference>
<dbReference type="OrthoDB" id="10268103at2759"/>
<dbReference type="InterPro" id="IPR036477">
    <property type="entry name" value="Formyl_transf_N_sf"/>
</dbReference>
<dbReference type="EMBL" id="ML987189">
    <property type="protein sequence ID" value="KAF2256668.1"/>
    <property type="molecule type" value="Genomic_DNA"/>
</dbReference>
<dbReference type="GO" id="GO:0004479">
    <property type="term" value="F:methionyl-tRNA formyltransferase activity"/>
    <property type="evidence" value="ECO:0007669"/>
    <property type="project" value="UniProtKB-EC"/>
</dbReference>
<proteinExistence type="predicted"/>
<name>A0A6A6J281_9PLEO</name>
<evidence type="ECO:0000313" key="3">
    <source>
        <dbReference type="EMBL" id="KAF2256668.1"/>
    </source>
</evidence>
<dbReference type="SUPFAM" id="SSF53328">
    <property type="entry name" value="Formyltransferase"/>
    <property type="match status" value="1"/>
</dbReference>
<keyword evidence="3" id="KW-0808">Transferase</keyword>
<feature type="domain" description="Formyl transferase N-terminal" evidence="2">
    <location>
        <begin position="32"/>
        <end position="216"/>
    </location>
</feature>
<organism evidence="3 4">
    <name type="scientific">Trematosphaeria pertusa</name>
    <dbReference type="NCBI Taxonomy" id="390896"/>
    <lineage>
        <taxon>Eukaryota</taxon>
        <taxon>Fungi</taxon>
        <taxon>Dikarya</taxon>
        <taxon>Ascomycota</taxon>
        <taxon>Pezizomycotina</taxon>
        <taxon>Dothideomycetes</taxon>
        <taxon>Pleosporomycetidae</taxon>
        <taxon>Pleosporales</taxon>
        <taxon>Massarineae</taxon>
        <taxon>Trematosphaeriaceae</taxon>
        <taxon>Trematosphaeria</taxon>
    </lineage>
</organism>
<dbReference type="InterPro" id="IPR041711">
    <property type="entry name" value="Met-tRNA-FMT_N"/>
</dbReference>
<dbReference type="RefSeq" id="XP_033691672.1">
    <property type="nucleotide sequence ID" value="XM_033821399.1"/>
</dbReference>
<dbReference type="GeneID" id="54574729"/>
<accession>A0A6A6J281</accession>
<dbReference type="CDD" id="cd08646">
    <property type="entry name" value="FMT_core_Met-tRNA-FMT_N"/>
    <property type="match status" value="1"/>
</dbReference>
<sequence>MLWRLPAPVRSFLVSNSRRYSSNVTKNAESLRILFCGSDEFSIASLRALSKASQEVPELVESIDVVHRPAKPTGRGLKTLREVPIKRVATEELNLPTHAIDTFTGWTPPTPIDLVIAVSFGLFVPPRILNLAKYGGLNVHPSLLPDLHGPAPLHHTLLKGRPFTGVTIQTLHAAHFDRGMTIAQTPPPGIEVGRQTTLLHLTEQLGEVGANMLVGVLKSGAFIPPLKDVGWYAASGGPIDHAEKITKQHGYVDFSKLTLQDILNARRALGSLWCKLPNGDRVILDEIEDSGLPVLPDGENGIWAPDGMDIPLARAACGGVLRINRSTYEGGKTGRGNTRLMRVLEADKSSG</sequence>
<dbReference type="PANTHER" id="PTHR11138">
    <property type="entry name" value="METHIONYL-TRNA FORMYLTRANSFERASE"/>
    <property type="match status" value="1"/>
</dbReference>
<dbReference type="PANTHER" id="PTHR11138:SF5">
    <property type="entry name" value="METHIONYL-TRNA FORMYLTRANSFERASE, MITOCHONDRIAL"/>
    <property type="match status" value="1"/>
</dbReference>
<dbReference type="EC" id="2.1.2.9" evidence="1"/>
<evidence type="ECO:0000256" key="1">
    <source>
        <dbReference type="ARBA" id="ARBA00012261"/>
    </source>
</evidence>
<dbReference type="Gene3D" id="3.40.50.12230">
    <property type="match status" value="1"/>
</dbReference>
<protein>
    <recommendedName>
        <fullName evidence="1">methionyl-tRNA formyltransferase</fullName>
        <ecNumber evidence="1">2.1.2.9</ecNumber>
    </recommendedName>
</protein>
<evidence type="ECO:0000313" key="4">
    <source>
        <dbReference type="Proteomes" id="UP000800094"/>
    </source>
</evidence>